<dbReference type="InterPro" id="IPR013108">
    <property type="entry name" value="Amidohydro_3"/>
</dbReference>
<dbReference type="PANTHER" id="PTHR22642:SF2">
    <property type="entry name" value="PROTEIN LONG AFTER FAR-RED 3"/>
    <property type="match status" value="1"/>
</dbReference>
<dbReference type="InterPro" id="IPR011059">
    <property type="entry name" value="Metal-dep_hydrolase_composite"/>
</dbReference>
<evidence type="ECO:0000259" key="1">
    <source>
        <dbReference type="Pfam" id="PF07969"/>
    </source>
</evidence>
<dbReference type="PANTHER" id="PTHR22642">
    <property type="entry name" value="IMIDAZOLONEPROPIONASE"/>
    <property type="match status" value="1"/>
</dbReference>
<feature type="domain" description="Amidohydrolase 3" evidence="1">
    <location>
        <begin position="64"/>
        <end position="550"/>
    </location>
</feature>
<name>A0A6P2TB61_BURL3</name>
<sequence>MQASATQAAPVTVFTARRILTMNPAQPTATHVAVRDGRILAVGDAADAATWPARFGACTTDDTLRDKVLMPGLVEGHCHLMEGAMWDAVYVGYYDRRGPDGTLWPGLRSLDAVLERLAEAERAMTDDGPLLAWGFDPIFFGTARLTTRELDRVSSKRPIAILHASVHLMNVNGAMLARAGIDEDTDIDGVTRDADGRPTGELQEFAAMLPVYQTIGGKLAISASEKPHAVWNFGRVAQLAGVTTATDLVNDLSADGNRTLREVTADPDYPVRIVPAFAPQRNPARSADGVLAEIERNTDKLHFGPVKFIVDGSIQGFTARVRWPGYAGGQPNGLWLIPPAQLVDVFEPFHRAGLQLHVHTNGDEATDVVLDAMATLLARHPRPDHRHTLQHCQMADAAQLKRVRALGMCVNFFANHLYYWGDAHYSQTIGPDRANRMDAAGSAQRLGIPFALHSDAPITPLNPLFTAWCAVQRETASGRVLGEGERLTVDDALHAITLGAAYTLRMDHLVGSIEIGKFADFAVLDDDPSVCAPARLKELAVWGTVLGGRVFRSPR</sequence>
<dbReference type="Gene3D" id="3.10.310.70">
    <property type="match status" value="1"/>
</dbReference>
<dbReference type="Gene3D" id="3.20.20.140">
    <property type="entry name" value="Metal-dependent hydrolases"/>
    <property type="match status" value="1"/>
</dbReference>
<dbReference type="SUPFAM" id="SSF51338">
    <property type="entry name" value="Composite domain of metallo-dependent hydrolases"/>
    <property type="match status" value="1"/>
</dbReference>
<keyword evidence="2" id="KW-0378">Hydrolase</keyword>
<dbReference type="InterPro" id="IPR033932">
    <property type="entry name" value="YtcJ-like"/>
</dbReference>
<dbReference type="EMBL" id="CABVQI010000002">
    <property type="protein sequence ID" value="VWC60873.1"/>
    <property type="molecule type" value="Genomic_DNA"/>
</dbReference>
<dbReference type="Proteomes" id="UP000494274">
    <property type="component" value="Unassembled WGS sequence"/>
</dbReference>
<dbReference type="CDD" id="cd01300">
    <property type="entry name" value="YtcJ_like"/>
    <property type="match status" value="1"/>
</dbReference>
<dbReference type="GO" id="GO:0016810">
    <property type="term" value="F:hydrolase activity, acting on carbon-nitrogen (but not peptide) bonds"/>
    <property type="evidence" value="ECO:0007669"/>
    <property type="project" value="InterPro"/>
</dbReference>
<reference evidence="2 3" key="1">
    <citation type="submission" date="2019-09" db="EMBL/GenBank/DDBJ databases">
        <authorList>
            <person name="Depoorter E."/>
        </authorList>
    </citation>
    <scope>NUCLEOTIDE SEQUENCE [LARGE SCALE GENOMIC DNA]</scope>
    <source>
        <strain evidence="2">R-18112</strain>
    </source>
</reference>
<organism evidence="2 3">
    <name type="scientific">Burkholderia lata (strain ATCC 17760 / DSM 23089 / LMG 22485 / NCIMB 9086 / R18194 / 383)</name>
    <dbReference type="NCBI Taxonomy" id="482957"/>
    <lineage>
        <taxon>Bacteria</taxon>
        <taxon>Pseudomonadati</taxon>
        <taxon>Pseudomonadota</taxon>
        <taxon>Betaproteobacteria</taxon>
        <taxon>Burkholderiales</taxon>
        <taxon>Burkholderiaceae</taxon>
        <taxon>Burkholderia</taxon>
        <taxon>Burkholderia cepacia complex</taxon>
    </lineage>
</organism>
<dbReference type="SUPFAM" id="SSF51556">
    <property type="entry name" value="Metallo-dependent hydrolases"/>
    <property type="match status" value="1"/>
</dbReference>
<gene>
    <name evidence="2" type="ORF">BLA18112_00982</name>
</gene>
<dbReference type="Pfam" id="PF07969">
    <property type="entry name" value="Amidohydro_3"/>
    <property type="match status" value="1"/>
</dbReference>
<proteinExistence type="predicted"/>
<dbReference type="InterPro" id="IPR032466">
    <property type="entry name" value="Metal_Hydrolase"/>
</dbReference>
<accession>A0A6P2TB61</accession>
<dbReference type="AlphaFoldDB" id="A0A6P2TB61"/>
<evidence type="ECO:0000313" key="3">
    <source>
        <dbReference type="Proteomes" id="UP000494274"/>
    </source>
</evidence>
<protein>
    <submittedName>
        <fullName evidence="2">Amidohydrolase</fullName>
    </submittedName>
</protein>
<dbReference type="Gene3D" id="2.30.40.10">
    <property type="entry name" value="Urease, subunit C, domain 1"/>
    <property type="match status" value="1"/>
</dbReference>
<evidence type="ECO:0000313" key="2">
    <source>
        <dbReference type="EMBL" id="VWC60873.1"/>
    </source>
</evidence>
<dbReference type="RefSeq" id="WP_175042697.1">
    <property type="nucleotide sequence ID" value="NZ_CABVQI010000002.1"/>
</dbReference>